<evidence type="ECO:0000256" key="3">
    <source>
        <dbReference type="ARBA" id="ARBA00012513"/>
    </source>
</evidence>
<sequence>MFNSAIFKKLEKNDFRTLIGIEIGMRQHRWVPSEMLPSFSKLLAGEVRYRIDRLLGFNLVKKSVVPYDGYRIHFDGYDALAVGALTLRGLSAIGDNIGVGKESVVYEGVYDGEPVILKFHRAGYTSFKQVARQRDIGDRNHWIFIARRAAKREYEALGILAELSSDIAVSVPRGIDHNRHLIAMSLAPGSELSKTKVDDPDWFLDEIIEQIRKTYAAGFIHSDLSEYNVFVSPDGVTLIDWPGYVTTTHPQAEFLLERDVKNTLAFFNRKYGVTRDCEEVVEYVRV</sequence>
<keyword evidence="9" id="KW-0067">ATP-binding</keyword>
<evidence type="ECO:0000256" key="11">
    <source>
        <dbReference type="ARBA" id="ARBA00047899"/>
    </source>
</evidence>
<dbReference type="GO" id="GO:0046872">
    <property type="term" value="F:metal ion binding"/>
    <property type="evidence" value="ECO:0007669"/>
    <property type="project" value="UniProtKB-KW"/>
</dbReference>
<dbReference type="InterPro" id="IPR015285">
    <property type="entry name" value="RIO2_wHTH_N"/>
</dbReference>
<evidence type="ECO:0000259" key="13">
    <source>
        <dbReference type="SMART" id="SM00090"/>
    </source>
</evidence>
<dbReference type="PANTHER" id="PTHR45852">
    <property type="entry name" value="SER/THR-PROTEIN KINASE RIO2"/>
    <property type="match status" value="1"/>
</dbReference>
<dbReference type="GO" id="GO:0005524">
    <property type="term" value="F:ATP binding"/>
    <property type="evidence" value="ECO:0007669"/>
    <property type="project" value="UniProtKB-KW"/>
</dbReference>
<dbReference type="FunFam" id="1.10.10.10:FF:000647">
    <property type="entry name" value="Serine/threonine protein kinase"/>
    <property type="match status" value="1"/>
</dbReference>
<comment type="similarity">
    <text evidence="2">Belongs to the protein kinase superfamily. RIO-type Ser/Thr kinase family.</text>
</comment>
<dbReference type="InterPro" id="IPR036390">
    <property type="entry name" value="WH_DNA-bd_sf"/>
</dbReference>
<protein>
    <recommendedName>
        <fullName evidence="3">non-specific serine/threonine protein kinase</fullName>
        <ecNumber evidence="3">2.7.11.1</ecNumber>
    </recommendedName>
</protein>
<dbReference type="SUPFAM" id="SSF46785">
    <property type="entry name" value="Winged helix' DNA-binding domain"/>
    <property type="match status" value="1"/>
</dbReference>
<dbReference type="InterPro" id="IPR011009">
    <property type="entry name" value="Kinase-like_dom_sf"/>
</dbReference>
<evidence type="ECO:0000256" key="2">
    <source>
        <dbReference type="ARBA" id="ARBA00009196"/>
    </source>
</evidence>
<keyword evidence="6" id="KW-0479">Metal-binding</keyword>
<evidence type="ECO:0000256" key="5">
    <source>
        <dbReference type="ARBA" id="ARBA00022679"/>
    </source>
</evidence>
<evidence type="ECO:0000256" key="1">
    <source>
        <dbReference type="ARBA" id="ARBA00001946"/>
    </source>
</evidence>
<dbReference type="GO" id="GO:0030688">
    <property type="term" value="C:preribosome, small subunit precursor"/>
    <property type="evidence" value="ECO:0007669"/>
    <property type="project" value="TreeGrafter"/>
</dbReference>
<comment type="catalytic activity">
    <reaction evidence="12">
        <text>L-seryl-[protein] + ATP = O-phospho-L-seryl-[protein] + ADP + H(+)</text>
        <dbReference type="Rhea" id="RHEA:17989"/>
        <dbReference type="Rhea" id="RHEA-COMP:9863"/>
        <dbReference type="Rhea" id="RHEA-COMP:11604"/>
        <dbReference type="ChEBI" id="CHEBI:15378"/>
        <dbReference type="ChEBI" id="CHEBI:29999"/>
        <dbReference type="ChEBI" id="CHEBI:30616"/>
        <dbReference type="ChEBI" id="CHEBI:83421"/>
        <dbReference type="ChEBI" id="CHEBI:456216"/>
        <dbReference type="EC" id="2.7.11.1"/>
    </reaction>
</comment>
<keyword evidence="5 14" id="KW-0808">Transferase</keyword>
<evidence type="ECO:0000256" key="7">
    <source>
        <dbReference type="ARBA" id="ARBA00022741"/>
    </source>
</evidence>
<dbReference type="InterPro" id="IPR000687">
    <property type="entry name" value="RIO_kinase"/>
</dbReference>
<evidence type="ECO:0000256" key="9">
    <source>
        <dbReference type="ARBA" id="ARBA00022840"/>
    </source>
</evidence>
<dbReference type="Gene3D" id="3.30.200.20">
    <property type="entry name" value="Phosphorylase Kinase, domain 1"/>
    <property type="match status" value="1"/>
</dbReference>
<proteinExistence type="inferred from homology"/>
<evidence type="ECO:0000256" key="6">
    <source>
        <dbReference type="ARBA" id="ARBA00022723"/>
    </source>
</evidence>
<dbReference type="Pfam" id="PF01163">
    <property type="entry name" value="RIO1"/>
    <property type="match status" value="1"/>
</dbReference>
<dbReference type="Gene3D" id="1.10.510.10">
    <property type="entry name" value="Transferase(Phosphotransferase) domain 1"/>
    <property type="match status" value="1"/>
</dbReference>
<keyword evidence="7" id="KW-0547">Nucleotide-binding</keyword>
<dbReference type="GO" id="GO:0004674">
    <property type="term" value="F:protein serine/threonine kinase activity"/>
    <property type="evidence" value="ECO:0007669"/>
    <property type="project" value="UniProtKB-KW"/>
</dbReference>
<dbReference type="PANTHER" id="PTHR45852:SF1">
    <property type="entry name" value="SERINE_THREONINE-PROTEIN KINASE RIO2"/>
    <property type="match status" value="1"/>
</dbReference>
<organism evidence="14">
    <name type="scientific">Candidatus Methanogaster sp. ANME-2c ERB4</name>
    <dbReference type="NCBI Taxonomy" id="2759911"/>
    <lineage>
        <taxon>Archaea</taxon>
        <taxon>Methanobacteriati</taxon>
        <taxon>Methanobacteriota</taxon>
        <taxon>Stenosarchaea group</taxon>
        <taxon>Methanomicrobia</taxon>
        <taxon>Methanosarcinales</taxon>
        <taxon>ANME-2 cluster</taxon>
        <taxon>Candidatus Methanogasteraceae</taxon>
        <taxon>Candidatus Methanogaster</taxon>
    </lineage>
</organism>
<comment type="catalytic activity">
    <reaction evidence="11">
        <text>L-threonyl-[protein] + ATP = O-phospho-L-threonyl-[protein] + ADP + H(+)</text>
        <dbReference type="Rhea" id="RHEA:46608"/>
        <dbReference type="Rhea" id="RHEA-COMP:11060"/>
        <dbReference type="Rhea" id="RHEA-COMP:11605"/>
        <dbReference type="ChEBI" id="CHEBI:15378"/>
        <dbReference type="ChEBI" id="CHEBI:30013"/>
        <dbReference type="ChEBI" id="CHEBI:30616"/>
        <dbReference type="ChEBI" id="CHEBI:61977"/>
        <dbReference type="ChEBI" id="CHEBI:456216"/>
        <dbReference type="EC" id="2.7.11.1"/>
    </reaction>
</comment>
<dbReference type="InterPro" id="IPR018934">
    <property type="entry name" value="RIO_dom"/>
</dbReference>
<dbReference type="SUPFAM" id="SSF56112">
    <property type="entry name" value="Protein kinase-like (PK-like)"/>
    <property type="match status" value="1"/>
</dbReference>
<dbReference type="Gene3D" id="1.10.10.10">
    <property type="entry name" value="Winged helix-like DNA-binding domain superfamily/Winged helix DNA-binding domain"/>
    <property type="match status" value="1"/>
</dbReference>
<dbReference type="GO" id="GO:0005829">
    <property type="term" value="C:cytosol"/>
    <property type="evidence" value="ECO:0007669"/>
    <property type="project" value="TreeGrafter"/>
</dbReference>
<dbReference type="EMBL" id="MT631191">
    <property type="protein sequence ID" value="QNO46476.1"/>
    <property type="molecule type" value="Genomic_DNA"/>
</dbReference>
<evidence type="ECO:0000313" key="14">
    <source>
        <dbReference type="EMBL" id="QNO46476.1"/>
    </source>
</evidence>
<reference evidence="14" key="1">
    <citation type="submission" date="2020-06" db="EMBL/GenBank/DDBJ databases">
        <title>Unique genomic features of the anaerobic methanotrophic archaea.</title>
        <authorList>
            <person name="Chadwick G.L."/>
            <person name="Skennerton C.T."/>
            <person name="Laso-Perez R."/>
            <person name="Leu A.O."/>
            <person name="Speth D.R."/>
            <person name="Yu H."/>
            <person name="Morgan-Lang C."/>
            <person name="Hatzenpichler R."/>
            <person name="Goudeau D."/>
            <person name="Malmstrom R."/>
            <person name="Brazelton W.J."/>
            <person name="Woyke T."/>
            <person name="Hallam S.J."/>
            <person name="Tyson G.W."/>
            <person name="Wegener G."/>
            <person name="Boetius A."/>
            <person name="Orphan V."/>
        </authorList>
    </citation>
    <scope>NUCLEOTIDE SEQUENCE</scope>
</reference>
<evidence type="ECO:0000256" key="8">
    <source>
        <dbReference type="ARBA" id="ARBA00022777"/>
    </source>
</evidence>
<name>A0A7G9YEP2_9EURY</name>
<dbReference type="Pfam" id="PF09202">
    <property type="entry name" value="Rio2_N"/>
    <property type="match status" value="1"/>
</dbReference>
<evidence type="ECO:0000256" key="10">
    <source>
        <dbReference type="ARBA" id="ARBA00022842"/>
    </source>
</evidence>
<evidence type="ECO:0000256" key="12">
    <source>
        <dbReference type="ARBA" id="ARBA00048679"/>
    </source>
</evidence>
<dbReference type="GO" id="GO:0030490">
    <property type="term" value="P:maturation of SSU-rRNA"/>
    <property type="evidence" value="ECO:0007669"/>
    <property type="project" value="TreeGrafter"/>
</dbReference>
<feature type="domain" description="RIO kinase" evidence="13">
    <location>
        <begin position="63"/>
        <end position="286"/>
    </location>
</feature>
<keyword evidence="4" id="KW-0723">Serine/threonine-protein kinase</keyword>
<dbReference type="InterPro" id="IPR030484">
    <property type="entry name" value="Rio2"/>
</dbReference>
<gene>
    <name evidence="14" type="primary">rio2</name>
    <name evidence="14" type="ORF">PAACNKLE_00012</name>
</gene>
<dbReference type="CDD" id="cd05144">
    <property type="entry name" value="RIO2_C"/>
    <property type="match status" value="1"/>
</dbReference>
<comment type="cofactor">
    <cofactor evidence="1">
        <name>Mg(2+)</name>
        <dbReference type="ChEBI" id="CHEBI:18420"/>
    </cofactor>
</comment>
<keyword evidence="10" id="KW-0460">Magnesium</keyword>
<keyword evidence="8 14" id="KW-0418">Kinase</keyword>
<accession>A0A7G9YEP2</accession>
<dbReference type="AlphaFoldDB" id="A0A7G9YEP2"/>
<dbReference type="EC" id="2.7.11.1" evidence="3"/>
<dbReference type="SMART" id="SM00090">
    <property type="entry name" value="RIO"/>
    <property type="match status" value="1"/>
</dbReference>
<evidence type="ECO:0000256" key="4">
    <source>
        <dbReference type="ARBA" id="ARBA00022527"/>
    </source>
</evidence>
<dbReference type="InterPro" id="IPR036388">
    <property type="entry name" value="WH-like_DNA-bd_sf"/>
</dbReference>